<dbReference type="EMBL" id="CH408031">
    <property type="protein sequence ID" value="EAQ89868.1"/>
    <property type="molecule type" value="Genomic_DNA"/>
</dbReference>
<reference evidence="3" key="1">
    <citation type="journal article" date="2015" name="Genome Announc.">
        <title>Draft genome sequence of the cellulolytic fungus Chaetomium globosum.</title>
        <authorList>
            <person name="Cuomo C.A."/>
            <person name="Untereiner W.A."/>
            <person name="Ma L.-J."/>
            <person name="Grabherr M."/>
            <person name="Birren B.W."/>
        </authorList>
    </citation>
    <scope>NUCLEOTIDE SEQUENCE [LARGE SCALE GENOMIC DNA]</scope>
    <source>
        <strain evidence="3">ATCC 6205 / CBS 148.51 / DSM 1962 / NBRC 6347 / NRRL 1970</strain>
    </source>
</reference>
<dbReference type="VEuPathDB" id="FungiDB:CHGG_06487"/>
<dbReference type="RefSeq" id="XP_001222582.1">
    <property type="nucleotide sequence ID" value="XM_001222581.1"/>
</dbReference>
<organism evidence="2 3">
    <name type="scientific">Chaetomium globosum (strain ATCC 6205 / CBS 148.51 / DSM 1962 / NBRC 6347 / NRRL 1970)</name>
    <name type="common">Soil fungus</name>
    <dbReference type="NCBI Taxonomy" id="306901"/>
    <lineage>
        <taxon>Eukaryota</taxon>
        <taxon>Fungi</taxon>
        <taxon>Dikarya</taxon>
        <taxon>Ascomycota</taxon>
        <taxon>Pezizomycotina</taxon>
        <taxon>Sordariomycetes</taxon>
        <taxon>Sordariomycetidae</taxon>
        <taxon>Sordariales</taxon>
        <taxon>Chaetomiaceae</taxon>
        <taxon>Chaetomium</taxon>
    </lineage>
</organism>
<dbReference type="AlphaFoldDB" id="Q2H4C8"/>
<accession>Q2H4C8</accession>
<dbReference type="GeneID" id="4390569"/>
<feature type="compositionally biased region" description="Polar residues" evidence="1">
    <location>
        <begin position="14"/>
        <end position="25"/>
    </location>
</feature>
<evidence type="ECO:0000313" key="3">
    <source>
        <dbReference type="Proteomes" id="UP000001056"/>
    </source>
</evidence>
<evidence type="ECO:0000256" key="1">
    <source>
        <dbReference type="SAM" id="MobiDB-lite"/>
    </source>
</evidence>
<feature type="region of interest" description="Disordered" evidence="1">
    <location>
        <begin position="55"/>
        <end position="85"/>
    </location>
</feature>
<keyword evidence="3" id="KW-1185">Reference proteome</keyword>
<feature type="region of interest" description="Disordered" evidence="1">
    <location>
        <begin position="1"/>
        <end position="41"/>
    </location>
</feature>
<protein>
    <submittedName>
        <fullName evidence="2">Uncharacterized protein</fullName>
    </submittedName>
</protein>
<feature type="compositionally biased region" description="Polar residues" evidence="1">
    <location>
        <begin position="57"/>
        <end position="69"/>
    </location>
</feature>
<dbReference type="Proteomes" id="UP000001056">
    <property type="component" value="Unassembled WGS sequence"/>
</dbReference>
<sequence length="85" mass="9178">MGPKKRRLGEYNENAPSSTATLSEPSHSRCGPSPPGVSQEYEHRYQQEGISHCEVGINSTSDPVTLNNNPPQPRHIGSGGEGSEY</sequence>
<dbReference type="HOGENOM" id="CLU_2512423_0_0_1"/>
<dbReference type="InParanoid" id="Q2H4C8"/>
<gene>
    <name evidence="2" type="ORF">CHGG_06487</name>
</gene>
<name>Q2H4C8_CHAGB</name>
<evidence type="ECO:0000313" key="2">
    <source>
        <dbReference type="EMBL" id="EAQ89868.1"/>
    </source>
</evidence>
<proteinExistence type="predicted"/>